<evidence type="ECO:0008006" key="4">
    <source>
        <dbReference type="Google" id="ProtNLM"/>
    </source>
</evidence>
<feature type="transmembrane region" description="Helical" evidence="1">
    <location>
        <begin position="171"/>
        <end position="190"/>
    </location>
</feature>
<reference evidence="2 3" key="1">
    <citation type="journal article" date="2020" name="Microorganisms">
        <title>Osmotic Adaptation and Compatible Solute Biosynthesis of Phototrophic Bacteria as Revealed from Genome Analyses.</title>
        <authorList>
            <person name="Imhoff J.F."/>
            <person name="Rahn T."/>
            <person name="Kunzel S."/>
            <person name="Keller A."/>
            <person name="Neulinger S.C."/>
        </authorList>
    </citation>
    <scope>NUCLEOTIDE SEQUENCE [LARGE SCALE GENOMIC DNA]</scope>
    <source>
        <strain evidence="2 3">DSM 6210</strain>
    </source>
</reference>
<keyword evidence="1" id="KW-0812">Transmembrane</keyword>
<protein>
    <recommendedName>
        <fullName evidence="4">MFS transporter permease</fullName>
    </recommendedName>
</protein>
<dbReference type="EMBL" id="NRRV01000041">
    <property type="protein sequence ID" value="MBK1632187.1"/>
    <property type="molecule type" value="Genomic_DNA"/>
</dbReference>
<organism evidence="2 3">
    <name type="scientific">Thiohalocapsa halophila</name>
    <dbReference type="NCBI Taxonomy" id="69359"/>
    <lineage>
        <taxon>Bacteria</taxon>
        <taxon>Pseudomonadati</taxon>
        <taxon>Pseudomonadota</taxon>
        <taxon>Gammaproteobacteria</taxon>
        <taxon>Chromatiales</taxon>
        <taxon>Chromatiaceae</taxon>
        <taxon>Thiohalocapsa</taxon>
    </lineage>
</organism>
<feature type="transmembrane region" description="Helical" evidence="1">
    <location>
        <begin position="88"/>
        <end position="108"/>
    </location>
</feature>
<feature type="transmembrane region" description="Helical" evidence="1">
    <location>
        <begin position="120"/>
        <end position="139"/>
    </location>
</feature>
<keyword evidence="1" id="KW-1133">Transmembrane helix</keyword>
<dbReference type="InterPro" id="IPR045708">
    <property type="entry name" value="DUF6064"/>
</dbReference>
<gene>
    <name evidence="2" type="ORF">CKO31_15865</name>
</gene>
<feature type="transmembrane region" description="Helical" evidence="1">
    <location>
        <begin position="31"/>
        <end position="49"/>
    </location>
</feature>
<sequence length="217" mass="23173">MEWLSYGLADLVPFARDTWLALIAAYNRQQLPAVAAGVGIGVLVLWLTVGGRPGRLRAALALLGLCWLWVAWAFLHRELGALLWAADWLAWAFAAQGLLLALAAPILASGPATAPAWRAPGWWLLAAAVLLLPVLAWAGGRGWLAVGWFGSAPDATAIGTLGVLTLLPGRVAWLLLPVPLLWCALAAAMLHVFADPLWPLPLLAAALALWLRWRGGR</sequence>
<feature type="transmembrane region" description="Helical" evidence="1">
    <location>
        <begin position="196"/>
        <end position="213"/>
    </location>
</feature>
<proteinExistence type="predicted"/>
<feature type="transmembrane region" description="Helical" evidence="1">
    <location>
        <begin position="56"/>
        <end position="76"/>
    </location>
</feature>
<evidence type="ECO:0000313" key="2">
    <source>
        <dbReference type="EMBL" id="MBK1632187.1"/>
    </source>
</evidence>
<evidence type="ECO:0000313" key="3">
    <source>
        <dbReference type="Proteomes" id="UP000748752"/>
    </source>
</evidence>
<dbReference type="Proteomes" id="UP000748752">
    <property type="component" value="Unassembled WGS sequence"/>
</dbReference>
<dbReference type="RefSeq" id="WP_200239519.1">
    <property type="nucleotide sequence ID" value="NZ_NRRV01000041.1"/>
</dbReference>
<evidence type="ECO:0000256" key="1">
    <source>
        <dbReference type="SAM" id="Phobius"/>
    </source>
</evidence>
<keyword evidence="3" id="KW-1185">Reference proteome</keyword>
<dbReference type="Pfam" id="PF19540">
    <property type="entry name" value="DUF6064"/>
    <property type="match status" value="1"/>
</dbReference>
<accession>A0ABS1CK28</accession>
<feature type="transmembrane region" description="Helical" evidence="1">
    <location>
        <begin position="145"/>
        <end position="164"/>
    </location>
</feature>
<keyword evidence="1" id="KW-0472">Membrane</keyword>
<name>A0ABS1CK28_9GAMM</name>
<comment type="caution">
    <text evidence="2">The sequence shown here is derived from an EMBL/GenBank/DDBJ whole genome shotgun (WGS) entry which is preliminary data.</text>
</comment>